<organism evidence="2 3">
    <name type="scientific">Fimbriimonas ginsengisoli Gsoil 348</name>
    <dbReference type="NCBI Taxonomy" id="661478"/>
    <lineage>
        <taxon>Bacteria</taxon>
        <taxon>Bacillati</taxon>
        <taxon>Armatimonadota</taxon>
        <taxon>Fimbriimonadia</taxon>
        <taxon>Fimbriimonadales</taxon>
        <taxon>Fimbriimonadaceae</taxon>
        <taxon>Fimbriimonas</taxon>
    </lineage>
</organism>
<protein>
    <recommendedName>
        <fullName evidence="1">DinB-like domain-containing protein</fullName>
    </recommendedName>
</protein>
<reference evidence="2 3" key="1">
    <citation type="journal article" date="2014" name="PLoS ONE">
        <title>The first complete genome sequence of the class fimbriimonadia in the phylum armatimonadetes.</title>
        <authorList>
            <person name="Hu Z.Y."/>
            <person name="Wang Y.Z."/>
            <person name="Im W.T."/>
            <person name="Wang S.Y."/>
            <person name="Zhao G.P."/>
            <person name="Zheng H.J."/>
            <person name="Quan Z.X."/>
        </authorList>
    </citation>
    <scope>NUCLEOTIDE SEQUENCE [LARGE SCALE GENOMIC DNA]</scope>
    <source>
        <strain evidence="2">Gsoil 348</strain>
    </source>
</reference>
<dbReference type="AlphaFoldDB" id="A0A068NKH8"/>
<dbReference type="Gene3D" id="1.20.120.450">
    <property type="entry name" value="dinb family like domain"/>
    <property type="match status" value="1"/>
</dbReference>
<evidence type="ECO:0000259" key="1">
    <source>
        <dbReference type="Pfam" id="PF12867"/>
    </source>
</evidence>
<evidence type="ECO:0000313" key="3">
    <source>
        <dbReference type="Proteomes" id="UP000027982"/>
    </source>
</evidence>
<keyword evidence="3" id="KW-1185">Reference proteome</keyword>
<gene>
    <name evidence="2" type="ORF">OP10G_0579</name>
</gene>
<dbReference type="EMBL" id="CP007139">
    <property type="protein sequence ID" value="AIE83947.1"/>
    <property type="molecule type" value="Genomic_DNA"/>
</dbReference>
<dbReference type="Proteomes" id="UP000027982">
    <property type="component" value="Chromosome"/>
</dbReference>
<dbReference type="InterPro" id="IPR024775">
    <property type="entry name" value="DinB-like"/>
</dbReference>
<name>A0A068NKH8_FIMGI</name>
<dbReference type="InterPro" id="IPR034660">
    <property type="entry name" value="DinB/YfiT-like"/>
</dbReference>
<dbReference type="SUPFAM" id="SSF109854">
    <property type="entry name" value="DinB/YfiT-like putative metalloenzymes"/>
    <property type="match status" value="1"/>
</dbReference>
<dbReference type="RefSeq" id="WP_025227397.1">
    <property type="nucleotide sequence ID" value="NZ_CP007139.1"/>
</dbReference>
<dbReference type="KEGG" id="fgi:OP10G_0579"/>
<dbReference type="Pfam" id="PF12867">
    <property type="entry name" value="DinB_2"/>
    <property type="match status" value="1"/>
</dbReference>
<accession>A0A068NKH8</accession>
<dbReference type="OrthoDB" id="119432at2"/>
<dbReference type="HOGENOM" id="CLU_1560675_0_0_0"/>
<feature type="domain" description="DinB-like" evidence="1">
    <location>
        <begin position="17"/>
        <end position="148"/>
    </location>
</feature>
<proteinExistence type="predicted"/>
<sequence>MSKPSTHDLLKARLFLVRSDLDDAIGRLTPEMMPWAPSPGMRTISGQLLEIVGTEMQVLRMLKEGKTLSDEKVRQILGEYGSLPRLQRALTDVRQETLEYIDSFSMEQLDEPVEMPTNWFESLGLPAVPRSEVIRSIAQHEWYHTAQLVSYLWSQGDNPYKWR</sequence>
<evidence type="ECO:0000313" key="2">
    <source>
        <dbReference type="EMBL" id="AIE83947.1"/>
    </source>
</evidence>